<evidence type="ECO:0000256" key="2">
    <source>
        <dbReference type="SAM" id="MobiDB-lite"/>
    </source>
</evidence>
<accession>A0A6L2JUN8</accession>
<feature type="region of interest" description="Disordered" evidence="2">
    <location>
        <begin position="1390"/>
        <end position="1433"/>
    </location>
</feature>
<feature type="domain" description="Retrovirus-related Pol polyprotein from transposon TNT 1-94-like beta-barrel" evidence="3">
    <location>
        <begin position="542"/>
        <end position="615"/>
    </location>
</feature>
<feature type="region of interest" description="Disordered" evidence="2">
    <location>
        <begin position="317"/>
        <end position="353"/>
    </location>
</feature>
<gene>
    <name evidence="5" type="ORF">Tci_012398</name>
</gene>
<keyword evidence="1" id="KW-0175">Coiled coil</keyword>
<feature type="region of interest" description="Disordered" evidence="2">
    <location>
        <begin position="722"/>
        <end position="768"/>
    </location>
</feature>
<feature type="compositionally biased region" description="Basic and acidic residues" evidence="2">
    <location>
        <begin position="1089"/>
        <end position="1105"/>
    </location>
</feature>
<reference evidence="5" key="1">
    <citation type="journal article" date="2019" name="Sci. Rep.">
        <title>Draft genome of Tanacetum cinerariifolium, the natural source of mosquito coil.</title>
        <authorList>
            <person name="Yamashiro T."/>
            <person name="Shiraishi A."/>
            <person name="Satake H."/>
            <person name="Nakayama K."/>
        </authorList>
    </citation>
    <scope>NUCLEOTIDE SEQUENCE</scope>
</reference>
<protein>
    <submittedName>
        <fullName evidence="5">Uncharacterized protein</fullName>
    </submittedName>
</protein>
<feature type="compositionally biased region" description="Basic and acidic residues" evidence="2">
    <location>
        <begin position="739"/>
        <end position="755"/>
    </location>
</feature>
<proteinExistence type="predicted"/>
<feature type="domain" description="Retroviral polymerase SH3-like" evidence="4">
    <location>
        <begin position="662"/>
        <end position="704"/>
    </location>
</feature>
<dbReference type="Pfam" id="PF25597">
    <property type="entry name" value="SH3_retrovirus"/>
    <property type="match status" value="1"/>
</dbReference>
<feature type="compositionally biased region" description="Basic residues" evidence="2">
    <location>
        <begin position="511"/>
        <end position="522"/>
    </location>
</feature>
<evidence type="ECO:0000313" key="5">
    <source>
        <dbReference type="EMBL" id="GEU40420.1"/>
    </source>
</evidence>
<feature type="compositionally biased region" description="Polar residues" evidence="2">
    <location>
        <begin position="722"/>
        <end position="737"/>
    </location>
</feature>
<evidence type="ECO:0000259" key="3">
    <source>
        <dbReference type="Pfam" id="PF22936"/>
    </source>
</evidence>
<dbReference type="EMBL" id="BKCJ010001300">
    <property type="protein sequence ID" value="GEU40420.1"/>
    <property type="molecule type" value="Genomic_DNA"/>
</dbReference>
<feature type="coiled-coil region" evidence="1">
    <location>
        <begin position="1122"/>
        <end position="1181"/>
    </location>
</feature>
<dbReference type="InterPro" id="IPR054722">
    <property type="entry name" value="PolX-like_BBD"/>
</dbReference>
<feature type="compositionally biased region" description="Basic and acidic residues" evidence="2">
    <location>
        <begin position="326"/>
        <end position="353"/>
    </location>
</feature>
<evidence type="ECO:0000256" key="1">
    <source>
        <dbReference type="SAM" id="Coils"/>
    </source>
</evidence>
<evidence type="ECO:0000259" key="4">
    <source>
        <dbReference type="Pfam" id="PF25597"/>
    </source>
</evidence>
<feature type="compositionally biased region" description="Basic residues" evidence="2">
    <location>
        <begin position="1078"/>
        <end position="1088"/>
    </location>
</feature>
<feature type="region of interest" description="Disordered" evidence="2">
    <location>
        <begin position="1064"/>
        <end position="1115"/>
    </location>
</feature>
<comment type="caution">
    <text evidence="5">The sequence shown here is derived from an EMBL/GenBank/DDBJ whole genome shotgun (WGS) entry which is preliminary data.</text>
</comment>
<sequence length="1455" mass="164653">MDSDAAHMITASKDIIENGNSILKTQTVNSVETVIPPTIAEKKLQRRNEVKTRSTLMMGLPNEHQPKFNSFKDAKTLMASIEKRLGGNDATKKTQRNLLKQQYEKFSGSSSESLDQTFDKLQKLVIWRNKPDLDTLSMDDLYNNLKFYESEVKRISRSTNTQNIAFVSSSSNNSNNSNGVNTAQGVNTANRVNTASSQVNVASSLNIDNLSDVVICAFLVSQPNNTHLVKEDLEQIHPDALEKIDLKWQMAMLTMRARIFLKNTGRKLNLNGNDYVAFDKTKMECCNCHKRGHFAREYRAPRGQDNMIRDVTRRTVPEETQNPQHWLEELFNEPKTEKSKDKSNEVEPESVRKDSDALIIEDWVLDDEEEEVEKKEVQPNINQINFVKAIIDNNPRETVKNGEQPKQNTHRKRGNQRNWNEMMSHMNHVSQRAQTVNAARPINAIHPKRTMKALNQESYFSKQTHSFNQSPNQKLTALKNSYANKKVKTVWVKKVNTAKLKAAVNDANAKAKHKSVKGKKGNAVKASACSGNPQEHLQDKGVIDNGCSRHMTRNMSFLTDYKEIDGGYVAFGGNPKEGKITGKVKIKTGKLDFENVYFVRELKFDLFSVSQICDKKNSVLFTDTGCIVSDFKLIDENQILLRVSKQNNMYNIDLKNIVPIGGKFDGKADEGFFVGYSLKSKAFKVFNSRTKIMEENLHVRKEEGHDKDYILLPLWTVDSPFSTTSRSSQDNEFQPSNDGAKKVDEDLRKENKCNDQGDEDSTNSTNRVNTVTSNINATSFSGVNSVGTNISIDLSTDPNMPPLEDIGIFEDSHDNEDVFGAEADFYNLDSTFQVSPILTTRIYKDYPLKQVIGDLYLAPQTRRMSKNLEEHGLVASTPMETSKPLQKDEDGGEVDVHMYRSMIGSLMYLTLSRLDIMFAIKTVNDDVRLQALINGKKVVITEASIRHALKLNDAEGTSCLSNAVIFEELVKISSKTTSWNEFSSTMASAIICLANNQKFNFSKYILDNLKKNLEAGVPFYMFPRFIQVFVNHQLGDMSHHKVTPLFGTMMVQALEEVGYLPTTVQNTPIPDAQSSSQHQRKHNPRRKERKETEVSPTEIHIDDHVPTTSNDPLLSGEDRIKINELMDLCTNLSNKVLDLENEVIEMKSSHKVKIEELESKVEKLKEENMSLTKELKSFNTRVESPTIKETVVDKEESSKQGRKIADIDADAEIEDADVKEVAKEMVEVIEIAKIIVDEVSTAGGELNAANEKSVSAAPTNITTAQPSEATKTIADITTAPKAKGIVFHDKEESTTRTTSLKSHVKDKAKSKQLDAARKYQALKRKLMSVAQARKNMMIYLKNMDGYKMEFFKGISYEEIRPLFEEEYNKVQTLFKEGLEMDAKRIKALRKRTRKEKVEKDQTAKKKKGNELEQDNAEKQKLEEQEEAEELKKNLEIVPNDKDDVFVNVTLYLPSL</sequence>
<name>A0A6L2JUN8_TANCI</name>
<feature type="compositionally biased region" description="Polar residues" evidence="2">
    <location>
        <begin position="1064"/>
        <end position="1077"/>
    </location>
</feature>
<dbReference type="Pfam" id="PF22936">
    <property type="entry name" value="Pol_BBD"/>
    <property type="match status" value="1"/>
</dbReference>
<dbReference type="InterPro" id="IPR057670">
    <property type="entry name" value="SH3_retrovirus"/>
</dbReference>
<organism evidence="5">
    <name type="scientific">Tanacetum cinerariifolium</name>
    <name type="common">Dalmatian daisy</name>
    <name type="synonym">Chrysanthemum cinerariifolium</name>
    <dbReference type="NCBI Taxonomy" id="118510"/>
    <lineage>
        <taxon>Eukaryota</taxon>
        <taxon>Viridiplantae</taxon>
        <taxon>Streptophyta</taxon>
        <taxon>Embryophyta</taxon>
        <taxon>Tracheophyta</taxon>
        <taxon>Spermatophyta</taxon>
        <taxon>Magnoliopsida</taxon>
        <taxon>eudicotyledons</taxon>
        <taxon>Gunneridae</taxon>
        <taxon>Pentapetalae</taxon>
        <taxon>asterids</taxon>
        <taxon>campanulids</taxon>
        <taxon>Asterales</taxon>
        <taxon>Asteraceae</taxon>
        <taxon>Asteroideae</taxon>
        <taxon>Anthemideae</taxon>
        <taxon>Anthemidinae</taxon>
        <taxon>Tanacetum</taxon>
    </lineage>
</organism>
<feature type="region of interest" description="Disordered" evidence="2">
    <location>
        <begin position="511"/>
        <end position="532"/>
    </location>
</feature>